<dbReference type="Proteomes" id="UP000184073">
    <property type="component" value="Unassembled WGS sequence"/>
</dbReference>
<evidence type="ECO:0008006" key="4">
    <source>
        <dbReference type="Google" id="ProtNLM"/>
    </source>
</evidence>
<dbReference type="InterPro" id="IPR050317">
    <property type="entry name" value="Plant_Fungal_Acyltransferase"/>
</dbReference>
<dbReference type="GO" id="GO:0016747">
    <property type="term" value="F:acyltransferase activity, transferring groups other than amino-acyl groups"/>
    <property type="evidence" value="ECO:0007669"/>
    <property type="project" value="TreeGrafter"/>
</dbReference>
<dbReference type="Pfam" id="PF02458">
    <property type="entry name" value="Transferase"/>
    <property type="match status" value="1"/>
</dbReference>
<accession>A0A1L9PRR8</accession>
<proteinExistence type="predicted"/>
<gene>
    <name evidence="2" type="ORF">ASPVEDRAFT_43655</name>
</gene>
<reference evidence="3" key="1">
    <citation type="journal article" date="2017" name="Genome Biol.">
        <title>Comparative genomics reveals high biological diversity and specific adaptations in the industrially and medically important fungal genus Aspergillus.</title>
        <authorList>
            <person name="de Vries R.P."/>
            <person name="Riley R."/>
            <person name="Wiebenga A."/>
            <person name="Aguilar-Osorio G."/>
            <person name="Amillis S."/>
            <person name="Uchima C.A."/>
            <person name="Anderluh G."/>
            <person name="Asadollahi M."/>
            <person name="Askin M."/>
            <person name="Barry K."/>
            <person name="Battaglia E."/>
            <person name="Bayram O."/>
            <person name="Benocci T."/>
            <person name="Braus-Stromeyer S.A."/>
            <person name="Caldana C."/>
            <person name="Canovas D."/>
            <person name="Cerqueira G.C."/>
            <person name="Chen F."/>
            <person name="Chen W."/>
            <person name="Choi C."/>
            <person name="Clum A."/>
            <person name="Dos Santos R.A."/>
            <person name="Damasio A.R."/>
            <person name="Diallinas G."/>
            <person name="Emri T."/>
            <person name="Fekete E."/>
            <person name="Flipphi M."/>
            <person name="Freyberg S."/>
            <person name="Gallo A."/>
            <person name="Gournas C."/>
            <person name="Habgood R."/>
            <person name="Hainaut M."/>
            <person name="Harispe M.L."/>
            <person name="Henrissat B."/>
            <person name="Hilden K.S."/>
            <person name="Hope R."/>
            <person name="Hossain A."/>
            <person name="Karabika E."/>
            <person name="Karaffa L."/>
            <person name="Karanyi Z."/>
            <person name="Krasevec N."/>
            <person name="Kuo A."/>
            <person name="Kusch H."/>
            <person name="LaButti K."/>
            <person name="Lagendijk E.L."/>
            <person name="Lapidus A."/>
            <person name="Levasseur A."/>
            <person name="Lindquist E."/>
            <person name="Lipzen A."/>
            <person name="Logrieco A.F."/>
            <person name="MacCabe A."/>
            <person name="Maekelae M.R."/>
            <person name="Malavazi I."/>
            <person name="Melin P."/>
            <person name="Meyer V."/>
            <person name="Mielnichuk N."/>
            <person name="Miskei M."/>
            <person name="Molnar A.P."/>
            <person name="Mule G."/>
            <person name="Ngan C.Y."/>
            <person name="Orejas M."/>
            <person name="Orosz E."/>
            <person name="Ouedraogo J.P."/>
            <person name="Overkamp K.M."/>
            <person name="Park H.-S."/>
            <person name="Perrone G."/>
            <person name="Piumi F."/>
            <person name="Punt P.J."/>
            <person name="Ram A.F."/>
            <person name="Ramon A."/>
            <person name="Rauscher S."/>
            <person name="Record E."/>
            <person name="Riano-Pachon D.M."/>
            <person name="Robert V."/>
            <person name="Roehrig J."/>
            <person name="Ruller R."/>
            <person name="Salamov A."/>
            <person name="Salih N.S."/>
            <person name="Samson R.A."/>
            <person name="Sandor E."/>
            <person name="Sanguinetti M."/>
            <person name="Schuetze T."/>
            <person name="Sepcic K."/>
            <person name="Shelest E."/>
            <person name="Sherlock G."/>
            <person name="Sophianopoulou V."/>
            <person name="Squina F.M."/>
            <person name="Sun H."/>
            <person name="Susca A."/>
            <person name="Todd R.B."/>
            <person name="Tsang A."/>
            <person name="Unkles S.E."/>
            <person name="van de Wiele N."/>
            <person name="van Rossen-Uffink D."/>
            <person name="Oliveira J.V."/>
            <person name="Vesth T.C."/>
            <person name="Visser J."/>
            <person name="Yu J.-H."/>
            <person name="Zhou M."/>
            <person name="Andersen M.R."/>
            <person name="Archer D.B."/>
            <person name="Baker S.E."/>
            <person name="Benoit I."/>
            <person name="Brakhage A.A."/>
            <person name="Braus G.H."/>
            <person name="Fischer R."/>
            <person name="Frisvad J.C."/>
            <person name="Goldman G.H."/>
            <person name="Houbraken J."/>
            <person name="Oakley B."/>
            <person name="Pocsi I."/>
            <person name="Scazzocchio C."/>
            <person name="Seiboth B."/>
            <person name="vanKuyk P.A."/>
            <person name="Wortman J."/>
            <person name="Dyer P.S."/>
            <person name="Grigoriev I.V."/>
        </authorList>
    </citation>
    <scope>NUCLEOTIDE SEQUENCE [LARGE SCALE GENOMIC DNA]</scope>
    <source>
        <strain evidence="3">CBS 583.65</strain>
    </source>
</reference>
<dbReference type="EMBL" id="KV878131">
    <property type="protein sequence ID" value="OJJ04193.1"/>
    <property type="molecule type" value="Genomic_DNA"/>
</dbReference>
<name>A0A1L9PRR8_ASPVE</name>
<keyword evidence="1" id="KW-0808">Transferase</keyword>
<organism evidence="2 3">
    <name type="scientific">Aspergillus versicolor CBS 583.65</name>
    <dbReference type="NCBI Taxonomy" id="1036611"/>
    <lineage>
        <taxon>Eukaryota</taxon>
        <taxon>Fungi</taxon>
        <taxon>Dikarya</taxon>
        <taxon>Ascomycota</taxon>
        <taxon>Pezizomycotina</taxon>
        <taxon>Eurotiomycetes</taxon>
        <taxon>Eurotiomycetidae</taxon>
        <taxon>Eurotiales</taxon>
        <taxon>Aspergillaceae</taxon>
        <taxon>Aspergillus</taxon>
        <taxon>Aspergillus subgen. Nidulantes</taxon>
    </lineage>
</organism>
<evidence type="ECO:0000313" key="3">
    <source>
        <dbReference type="Proteomes" id="UP000184073"/>
    </source>
</evidence>
<sequence>MTRLTANITVTATHVVCSQNQISIQDPFVLGPFDQLGHFATPINAVWIYEPLPSVDLIPLERLHKAISHLLDYYPHLTGRIHINPDTDVRSITRLGTGIHLLEAYCDTPLQSFTHRSPESDRALSIFDLPGGGNALLAPWDMSPEGAQRDPVFTIQPTVFACSAVAIGVRVSHVVCAAGGFLGLDQDLAEIYRATDPVIGRPIKLTSPPYLPPFMVNQMLHMTVDEQRKALSVWPAGYSLRDHNAAAETHAESEAQFQQSLNNDPIVGRSLRFSPSALATLKSHAVDPDSGSARVSAFTALSAHFWQRTHLARLAQAHSCSSEKTSVFSSSAFGTSVNFVPHLGLPQRSFGNTLVTPVIELQSMKLAQAPLWEIAKIIAISIRHISVDETQKLGSWIAAQPKKAHIKLDFPCTPASFIATGWHRFPLYSGAELDVTPTFASPVPMDSLFDGMVVFVEPKAKDDSIEAVASMRASTWEFLDRDEEFINTWDATG</sequence>
<dbReference type="VEuPathDB" id="FungiDB:ASPVEDRAFT_43655"/>
<keyword evidence="3" id="KW-1185">Reference proteome</keyword>
<dbReference type="PANTHER" id="PTHR31642">
    <property type="entry name" value="TRICHOTHECENE 3-O-ACETYLTRANSFERASE"/>
    <property type="match status" value="1"/>
</dbReference>
<dbReference type="OrthoDB" id="444127at2759"/>
<dbReference type="PANTHER" id="PTHR31642:SF310">
    <property type="entry name" value="FATTY ALCOHOL:CAFFEOYL-COA ACYLTRANSFERASE"/>
    <property type="match status" value="1"/>
</dbReference>
<evidence type="ECO:0000256" key="1">
    <source>
        <dbReference type="ARBA" id="ARBA00022679"/>
    </source>
</evidence>
<dbReference type="InterPro" id="IPR023213">
    <property type="entry name" value="CAT-like_dom_sf"/>
</dbReference>
<dbReference type="RefSeq" id="XP_040669955.1">
    <property type="nucleotide sequence ID" value="XM_040812873.1"/>
</dbReference>
<dbReference type="STRING" id="1036611.A0A1L9PRR8"/>
<protein>
    <recommendedName>
        <fullName evidence="4">Transferase family protein</fullName>
    </recommendedName>
</protein>
<dbReference type="Gene3D" id="3.30.559.10">
    <property type="entry name" value="Chloramphenicol acetyltransferase-like domain"/>
    <property type="match status" value="2"/>
</dbReference>
<evidence type="ECO:0000313" key="2">
    <source>
        <dbReference type="EMBL" id="OJJ04193.1"/>
    </source>
</evidence>
<dbReference type="GeneID" id="63728384"/>
<dbReference type="AlphaFoldDB" id="A0A1L9PRR8"/>